<dbReference type="GO" id="GO:0022857">
    <property type="term" value="F:transmembrane transporter activity"/>
    <property type="evidence" value="ECO:0007669"/>
    <property type="project" value="UniProtKB-UniRule"/>
</dbReference>
<organism evidence="11 14">
    <name type="scientific">Hydrogenophaga crassostreae</name>
    <dbReference type="NCBI Taxonomy" id="1763535"/>
    <lineage>
        <taxon>Bacteria</taxon>
        <taxon>Pseudomonadati</taxon>
        <taxon>Pseudomonadota</taxon>
        <taxon>Betaproteobacteria</taxon>
        <taxon>Burkholderiales</taxon>
        <taxon>Comamonadaceae</taxon>
        <taxon>Hydrogenophaga</taxon>
    </lineage>
</organism>
<evidence type="ECO:0000256" key="9">
    <source>
        <dbReference type="RuleBase" id="RU369079"/>
    </source>
</evidence>
<comment type="subcellular location">
    <subcellularLocation>
        <location evidence="1 9">Cell inner membrane</location>
        <topology evidence="1 9">Multi-pass membrane protein</topology>
    </subcellularLocation>
</comment>
<evidence type="ECO:0000256" key="5">
    <source>
        <dbReference type="ARBA" id="ARBA00022692"/>
    </source>
</evidence>
<evidence type="ECO:0000256" key="1">
    <source>
        <dbReference type="ARBA" id="ARBA00004429"/>
    </source>
</evidence>
<evidence type="ECO:0000259" key="10">
    <source>
        <dbReference type="Pfam" id="PF04290"/>
    </source>
</evidence>
<evidence type="ECO:0000256" key="8">
    <source>
        <dbReference type="ARBA" id="ARBA00038436"/>
    </source>
</evidence>
<keyword evidence="3" id="KW-1003">Cell membrane</keyword>
<evidence type="ECO:0000313" key="13">
    <source>
        <dbReference type="Proteomes" id="UP000185657"/>
    </source>
</evidence>
<feature type="transmembrane region" description="Helical" evidence="9">
    <location>
        <begin position="20"/>
        <end position="41"/>
    </location>
</feature>
<gene>
    <name evidence="11" type="ORF">LPB072_06690</name>
    <name evidence="12" type="ORF">LPB72_16175</name>
</gene>
<evidence type="ECO:0000313" key="14">
    <source>
        <dbReference type="Proteomes" id="UP000185680"/>
    </source>
</evidence>
<dbReference type="PANTHER" id="PTHR35011:SF2">
    <property type="entry name" value="2,3-DIKETO-L-GULONATE TRAP TRANSPORTER SMALL PERMEASE PROTEIN YIAM"/>
    <property type="match status" value="1"/>
</dbReference>
<dbReference type="AlphaFoldDB" id="A0A167H7L9"/>
<dbReference type="GO" id="GO:0015740">
    <property type="term" value="P:C4-dicarboxylate transport"/>
    <property type="evidence" value="ECO:0007669"/>
    <property type="project" value="TreeGrafter"/>
</dbReference>
<keyword evidence="6 9" id="KW-1133">Transmembrane helix</keyword>
<feature type="domain" description="Tripartite ATP-independent periplasmic transporters DctQ component" evidence="10">
    <location>
        <begin position="29"/>
        <end position="162"/>
    </location>
</feature>
<dbReference type="Pfam" id="PF04290">
    <property type="entry name" value="DctQ"/>
    <property type="match status" value="1"/>
</dbReference>
<evidence type="ECO:0000256" key="7">
    <source>
        <dbReference type="ARBA" id="ARBA00023136"/>
    </source>
</evidence>
<dbReference type="KEGG" id="hyl:LPB072_06690"/>
<evidence type="ECO:0000313" key="11">
    <source>
        <dbReference type="EMBL" id="AOW12577.1"/>
    </source>
</evidence>
<dbReference type="GO" id="GO:0005886">
    <property type="term" value="C:plasma membrane"/>
    <property type="evidence" value="ECO:0007669"/>
    <property type="project" value="UniProtKB-SubCell"/>
</dbReference>
<dbReference type="Proteomes" id="UP000185657">
    <property type="component" value="Unassembled WGS sequence"/>
</dbReference>
<keyword evidence="2 9" id="KW-0813">Transport</keyword>
<comment type="function">
    <text evidence="9">Part of the tripartite ATP-independent periplasmic (TRAP) transport system.</text>
</comment>
<protein>
    <recommendedName>
        <fullName evidence="9">TRAP transporter small permease protein</fullName>
    </recommendedName>
</protein>
<dbReference type="Proteomes" id="UP000185680">
    <property type="component" value="Chromosome"/>
</dbReference>
<name>A0A167H7L9_9BURK</name>
<evidence type="ECO:0000256" key="4">
    <source>
        <dbReference type="ARBA" id="ARBA00022519"/>
    </source>
</evidence>
<keyword evidence="4 9" id="KW-0997">Cell inner membrane</keyword>
<comment type="subunit">
    <text evidence="9">The complex comprises the extracytoplasmic solute receptor protein and the two transmembrane proteins.</text>
</comment>
<keyword evidence="5 9" id="KW-0812">Transmembrane</keyword>
<dbReference type="PANTHER" id="PTHR35011">
    <property type="entry name" value="2,3-DIKETO-L-GULONATE TRAP TRANSPORTER SMALL PERMEASE PROTEIN YIAM"/>
    <property type="match status" value="1"/>
</dbReference>
<keyword evidence="7 9" id="KW-0472">Membrane</keyword>
<dbReference type="InterPro" id="IPR007387">
    <property type="entry name" value="TRAP_DctQ"/>
</dbReference>
<comment type="similarity">
    <text evidence="8 9">Belongs to the TRAP transporter small permease family.</text>
</comment>
<evidence type="ECO:0000256" key="6">
    <source>
        <dbReference type="ARBA" id="ARBA00022989"/>
    </source>
</evidence>
<dbReference type="OrthoDB" id="9815614at2"/>
<proteinExistence type="inferred from homology"/>
<dbReference type="EMBL" id="LVWD01000030">
    <property type="protein sequence ID" value="OAD40446.1"/>
    <property type="molecule type" value="Genomic_DNA"/>
</dbReference>
<keyword evidence="13" id="KW-1185">Reference proteome</keyword>
<sequence>MGAGSLISALSLRVHNAARWVASACIVIMLLAMVVQILARYGFNAPPIWTEEVARYMMVWAGLLGATMSFRNRADAVLLDSVLPRSLEWLSRVVQTLAVLVFLLPVLYFCFFNWNGVWGQGFMGRSARLTADTLGFSMVWVRMAVPICAAIILVHLLARWVDPAPTAKAMNEG</sequence>
<reference evidence="11 14" key="2">
    <citation type="submission" date="2016-10" db="EMBL/GenBank/DDBJ databases">
        <title>Hydorgenophaga sp. LPB0072 isolated from gastropod.</title>
        <authorList>
            <person name="Kim E."/>
            <person name="Yi H."/>
        </authorList>
    </citation>
    <scope>NUCLEOTIDE SEQUENCE [LARGE SCALE GENOMIC DNA]</scope>
    <source>
        <strain evidence="11 14">LPB0072</strain>
    </source>
</reference>
<evidence type="ECO:0000256" key="3">
    <source>
        <dbReference type="ARBA" id="ARBA00022475"/>
    </source>
</evidence>
<comment type="caution">
    <text evidence="9">Lacks conserved residue(s) required for the propagation of feature annotation.</text>
</comment>
<evidence type="ECO:0000313" key="12">
    <source>
        <dbReference type="EMBL" id="OAD40446.1"/>
    </source>
</evidence>
<feature type="transmembrane region" description="Helical" evidence="9">
    <location>
        <begin position="93"/>
        <end position="114"/>
    </location>
</feature>
<reference evidence="12 13" key="1">
    <citation type="submission" date="2016-02" db="EMBL/GenBank/DDBJ databases">
        <title>Draft genome sequence of Hydrogenophaga sp. LPB0072.</title>
        <authorList>
            <person name="Shin S.-K."/>
            <person name="Yi H."/>
        </authorList>
    </citation>
    <scope>NUCLEOTIDE SEQUENCE [LARGE SCALE GENOMIC DNA]</scope>
    <source>
        <strain evidence="12 13">LPB0072</strain>
    </source>
</reference>
<accession>A0A167H7L9</accession>
<dbReference type="EMBL" id="CP017476">
    <property type="protein sequence ID" value="AOW12577.1"/>
    <property type="molecule type" value="Genomic_DNA"/>
</dbReference>
<evidence type="ECO:0000256" key="2">
    <source>
        <dbReference type="ARBA" id="ARBA00022448"/>
    </source>
</evidence>
<dbReference type="InterPro" id="IPR055348">
    <property type="entry name" value="DctQ"/>
</dbReference>
<dbReference type="RefSeq" id="WP_066093045.1">
    <property type="nucleotide sequence ID" value="NZ_CP017476.1"/>
</dbReference>
<dbReference type="STRING" id="1763535.LPB072_06690"/>
<feature type="transmembrane region" description="Helical" evidence="9">
    <location>
        <begin position="134"/>
        <end position="158"/>
    </location>
</feature>